<dbReference type="Proteomes" id="UP000095237">
    <property type="component" value="Unassembled WGS sequence"/>
</dbReference>
<name>A0A1E5IGF7_ENDTX</name>
<proteinExistence type="predicted"/>
<accession>A0A1E5IGF7</accession>
<dbReference type="EMBL" id="LNVX01000858">
    <property type="protein sequence ID" value="OEG69088.1"/>
    <property type="molecule type" value="Genomic_DNA"/>
</dbReference>
<dbReference type="PANTHER" id="PTHR41930">
    <property type="entry name" value="UPF0200 PROTEIN MJ1399"/>
    <property type="match status" value="1"/>
</dbReference>
<gene>
    <name evidence="1" type="ORF">ATZ36_11640</name>
</gene>
<dbReference type="SUPFAM" id="SSF52540">
    <property type="entry name" value="P-loop containing nucleoside triphosphate hydrolases"/>
    <property type="match status" value="1"/>
</dbReference>
<dbReference type="AlphaFoldDB" id="A0A1E5IGF7"/>
<organism evidence="1 2">
    <name type="scientific">Endomicrobium trichonymphae</name>
    <dbReference type="NCBI Taxonomy" id="1408204"/>
    <lineage>
        <taxon>Bacteria</taxon>
        <taxon>Pseudomonadati</taxon>
        <taxon>Elusimicrobiota</taxon>
        <taxon>Endomicrobiia</taxon>
        <taxon>Endomicrobiales</taxon>
        <taxon>Endomicrobiaceae</taxon>
        <taxon>Candidatus Endomicrobiellum</taxon>
    </lineage>
</organism>
<protein>
    <recommendedName>
        <fullName evidence="3">Dephospho-CoA kinase</fullName>
    </recommendedName>
</protein>
<evidence type="ECO:0000313" key="2">
    <source>
        <dbReference type="Proteomes" id="UP000095237"/>
    </source>
</evidence>
<keyword evidence="2" id="KW-1185">Reference proteome</keyword>
<dbReference type="Gene3D" id="3.40.50.300">
    <property type="entry name" value="P-loop containing nucleotide triphosphate hydrolases"/>
    <property type="match status" value="1"/>
</dbReference>
<comment type="caution">
    <text evidence="1">The sequence shown here is derived from an EMBL/GenBank/DDBJ whole genome shotgun (WGS) entry which is preliminary data.</text>
</comment>
<evidence type="ECO:0008006" key="3">
    <source>
        <dbReference type="Google" id="ProtNLM"/>
    </source>
</evidence>
<evidence type="ECO:0000313" key="1">
    <source>
        <dbReference type="EMBL" id="OEG69088.1"/>
    </source>
</evidence>
<dbReference type="PANTHER" id="PTHR41930:SF1">
    <property type="entry name" value="DEPHOSPHO-COA KINASE"/>
    <property type="match status" value="1"/>
</dbReference>
<sequence>MIIGLTGACCSGKDTIAGYISKKHGYKHYSLSDILREIMKEKGIELTRENLVAFGTELREENGNEILAKKALEKIDLNGRFCITSIRHTGEVEKLRERKDFILVNITAPQNIRFERMRNRKRGGDPQIFKKFIELEEKESQTKGHGQQLKKTADMADINFINYSNDMASLEITVEKLLKDIKTNDNYV</sequence>
<dbReference type="Pfam" id="PF13238">
    <property type="entry name" value="AAA_18"/>
    <property type="match status" value="1"/>
</dbReference>
<dbReference type="InterPro" id="IPR027417">
    <property type="entry name" value="P-loop_NTPase"/>
</dbReference>
<reference evidence="1 2" key="1">
    <citation type="submission" date="2015-11" db="EMBL/GenBank/DDBJ databases">
        <title>Evidence for parallel genomic evolution in an endosymbiosis of termite gut flagellates.</title>
        <authorList>
            <person name="Zheng H."/>
        </authorList>
    </citation>
    <scope>NUCLEOTIDE SEQUENCE [LARGE SCALE GENOMIC DNA]</scope>
    <source>
        <strain evidence="1 2">CET450</strain>
    </source>
</reference>